<name>A0A6J6F6L4_9ZZZZ</name>
<gene>
    <name evidence="1" type="ORF">UFOPK1722_00996</name>
</gene>
<dbReference type="EMBL" id="CAEZTS010000079">
    <property type="protein sequence ID" value="CAB4580488.1"/>
    <property type="molecule type" value="Genomic_DNA"/>
</dbReference>
<organism evidence="1">
    <name type="scientific">freshwater metagenome</name>
    <dbReference type="NCBI Taxonomy" id="449393"/>
    <lineage>
        <taxon>unclassified sequences</taxon>
        <taxon>metagenomes</taxon>
        <taxon>ecological metagenomes</taxon>
    </lineage>
</organism>
<dbReference type="AlphaFoldDB" id="A0A6J6F6L4"/>
<reference evidence="1" key="1">
    <citation type="submission" date="2020-05" db="EMBL/GenBank/DDBJ databases">
        <authorList>
            <person name="Chiriac C."/>
            <person name="Salcher M."/>
            <person name="Ghai R."/>
            <person name="Kavagutti S V."/>
        </authorList>
    </citation>
    <scope>NUCLEOTIDE SEQUENCE</scope>
</reference>
<evidence type="ECO:0000313" key="1">
    <source>
        <dbReference type="EMBL" id="CAB4580488.1"/>
    </source>
</evidence>
<proteinExistence type="predicted"/>
<accession>A0A6J6F6L4</accession>
<protein>
    <submittedName>
        <fullName evidence="1">Unannotated protein</fullName>
    </submittedName>
</protein>
<sequence>MGLFGAYLAYRHGKKKAERRAEMEDIREERRRRRAGIPAADDICDDCGHAFVKHSDDDPPLCPSY</sequence>